<dbReference type="EMBL" id="BARW01011033">
    <property type="protein sequence ID" value="GAI83374.1"/>
    <property type="molecule type" value="Genomic_DNA"/>
</dbReference>
<feature type="domain" description="Tyr recombinase" evidence="2">
    <location>
        <begin position="2"/>
        <end position="53"/>
    </location>
</feature>
<protein>
    <recommendedName>
        <fullName evidence="2">Tyr recombinase domain-containing protein</fullName>
    </recommendedName>
</protein>
<evidence type="ECO:0000313" key="3">
    <source>
        <dbReference type="EMBL" id="GAI83374.1"/>
    </source>
</evidence>
<proteinExistence type="predicted"/>
<name>X1TTL0_9ZZZZ</name>
<evidence type="ECO:0000259" key="2">
    <source>
        <dbReference type="Pfam" id="PF00589"/>
    </source>
</evidence>
<dbReference type="Pfam" id="PF00589">
    <property type="entry name" value="Phage_integrase"/>
    <property type="match status" value="1"/>
</dbReference>
<dbReference type="InterPro" id="IPR011010">
    <property type="entry name" value="DNA_brk_join_enz"/>
</dbReference>
<dbReference type="GO" id="GO:0015074">
    <property type="term" value="P:DNA integration"/>
    <property type="evidence" value="ECO:0007669"/>
    <property type="project" value="InterPro"/>
</dbReference>
<dbReference type="InterPro" id="IPR002104">
    <property type="entry name" value="Integrase_catalytic"/>
</dbReference>
<reference evidence="3" key="1">
    <citation type="journal article" date="2014" name="Front. Microbiol.">
        <title>High frequency of phylogenetically diverse reductive dehalogenase-homologous genes in deep subseafloor sedimentary metagenomes.</title>
        <authorList>
            <person name="Kawai M."/>
            <person name="Futagami T."/>
            <person name="Toyoda A."/>
            <person name="Takaki Y."/>
            <person name="Nishi S."/>
            <person name="Hori S."/>
            <person name="Arai W."/>
            <person name="Tsubouchi T."/>
            <person name="Morono Y."/>
            <person name="Uchiyama I."/>
            <person name="Ito T."/>
            <person name="Fujiyama A."/>
            <person name="Inagaki F."/>
            <person name="Takami H."/>
        </authorList>
    </citation>
    <scope>NUCLEOTIDE SEQUENCE</scope>
    <source>
        <strain evidence="3">Expedition CK06-06</strain>
    </source>
</reference>
<dbReference type="Gene3D" id="1.10.443.10">
    <property type="entry name" value="Intergrase catalytic core"/>
    <property type="match status" value="1"/>
</dbReference>
<comment type="caution">
    <text evidence="3">The sequence shown here is derived from an EMBL/GenBank/DDBJ whole genome shotgun (WGS) entry which is preliminary data.</text>
</comment>
<feature type="non-terminal residue" evidence="3">
    <location>
        <position position="1"/>
    </location>
</feature>
<dbReference type="GO" id="GO:0006310">
    <property type="term" value="P:DNA recombination"/>
    <property type="evidence" value="ECO:0007669"/>
    <property type="project" value="UniProtKB-KW"/>
</dbReference>
<evidence type="ECO:0000256" key="1">
    <source>
        <dbReference type="ARBA" id="ARBA00023172"/>
    </source>
</evidence>
<organism evidence="3">
    <name type="scientific">marine sediment metagenome</name>
    <dbReference type="NCBI Taxonomy" id="412755"/>
    <lineage>
        <taxon>unclassified sequences</taxon>
        <taxon>metagenomes</taxon>
        <taxon>ecological metagenomes</taxon>
    </lineage>
</organism>
<accession>X1TTL0</accession>
<dbReference type="GO" id="GO:0003677">
    <property type="term" value="F:DNA binding"/>
    <property type="evidence" value="ECO:0007669"/>
    <property type="project" value="InterPro"/>
</dbReference>
<sequence length="71" mass="8019">LSKRAGMGDRLHAHLFRHTAAALRRIAGQEITDIADLLGHKKLDTARRYEALKSQALKDRIKPIFKDKDNG</sequence>
<dbReference type="SUPFAM" id="SSF56349">
    <property type="entry name" value="DNA breaking-rejoining enzymes"/>
    <property type="match status" value="1"/>
</dbReference>
<dbReference type="AlphaFoldDB" id="X1TTL0"/>
<dbReference type="InterPro" id="IPR013762">
    <property type="entry name" value="Integrase-like_cat_sf"/>
</dbReference>
<keyword evidence="1" id="KW-0233">DNA recombination</keyword>
<gene>
    <name evidence="3" type="ORF">S12H4_21447</name>
</gene>